<sequence>MTPDVRDGLVCGPKAILARWTMFSLYFDDVYVDLQGLEKGRVGNSVVATTITSITISSNSLRLVFPQLVEKGGADSVISLADKLRGQRLEVRGSVVFEWDNTIGRVSKMRSQSDMLTPLLRVFGSLEDASRVFDGAMVTPDCVWPQGLL</sequence>
<evidence type="ECO:0000313" key="2">
    <source>
        <dbReference type="Proteomes" id="UP000198211"/>
    </source>
</evidence>
<organism evidence="1 2">
    <name type="scientific">Phytophthora megakarya</name>
    <dbReference type="NCBI Taxonomy" id="4795"/>
    <lineage>
        <taxon>Eukaryota</taxon>
        <taxon>Sar</taxon>
        <taxon>Stramenopiles</taxon>
        <taxon>Oomycota</taxon>
        <taxon>Peronosporomycetes</taxon>
        <taxon>Peronosporales</taxon>
        <taxon>Peronosporaceae</taxon>
        <taxon>Phytophthora</taxon>
    </lineage>
</organism>
<protein>
    <submittedName>
        <fullName evidence="1">Uncharacterized protein</fullName>
    </submittedName>
</protein>
<evidence type="ECO:0000313" key="1">
    <source>
        <dbReference type="EMBL" id="OWY97315.1"/>
    </source>
</evidence>
<comment type="caution">
    <text evidence="1">The sequence shown here is derived from an EMBL/GenBank/DDBJ whole genome shotgun (WGS) entry which is preliminary data.</text>
</comment>
<reference evidence="2" key="1">
    <citation type="submission" date="2017-03" db="EMBL/GenBank/DDBJ databases">
        <title>Phytopthora megakarya and P. palmivora, two closely related causual agents of cacao black pod achieved similar genome size and gene model numbers by different mechanisms.</title>
        <authorList>
            <person name="Ali S."/>
            <person name="Shao J."/>
            <person name="Larry D.J."/>
            <person name="Kronmiller B."/>
            <person name="Shen D."/>
            <person name="Strem M.D."/>
            <person name="Melnick R.L."/>
            <person name="Guiltinan M.J."/>
            <person name="Tyler B.M."/>
            <person name="Meinhardt L.W."/>
            <person name="Bailey B.A."/>
        </authorList>
    </citation>
    <scope>NUCLEOTIDE SEQUENCE [LARGE SCALE GENOMIC DNA]</scope>
    <source>
        <strain evidence="2">zdho120</strain>
    </source>
</reference>
<proteinExistence type="predicted"/>
<keyword evidence="2" id="KW-1185">Reference proteome</keyword>
<gene>
    <name evidence="1" type="ORF">PHMEG_00032191</name>
</gene>
<dbReference type="AlphaFoldDB" id="A0A225UV76"/>
<dbReference type="Proteomes" id="UP000198211">
    <property type="component" value="Unassembled WGS sequence"/>
</dbReference>
<dbReference type="EMBL" id="NBNE01010604">
    <property type="protein sequence ID" value="OWY97315.1"/>
    <property type="molecule type" value="Genomic_DNA"/>
</dbReference>
<accession>A0A225UV76</accession>
<name>A0A225UV76_9STRA</name>
<dbReference type="OrthoDB" id="73869at2759"/>